<comment type="caution">
    <text evidence="1">The sequence shown here is derived from an EMBL/GenBank/DDBJ whole genome shotgun (WGS) entry which is preliminary data.</text>
</comment>
<proteinExistence type="predicted"/>
<keyword evidence="2" id="KW-1185">Reference proteome</keyword>
<evidence type="ECO:0000313" key="2">
    <source>
        <dbReference type="Proteomes" id="UP001519296"/>
    </source>
</evidence>
<protein>
    <recommendedName>
        <fullName evidence="3">LXG domain-containing protein</fullName>
    </recommendedName>
</protein>
<reference evidence="1 2" key="1">
    <citation type="submission" date="2018-02" db="EMBL/GenBank/DDBJ databases">
        <title>Draft genome sequence of Streptococcus oricebi CCUG 70868T type strain.</title>
        <authorList>
            <person name="Mendez V."/>
            <person name="Salva-Serra F."/>
            <person name="Jaen-Luchoro D."/>
            <person name="Gonzales-Siles L."/>
            <person name="Karlsson R."/>
            <person name="Engstrom-Jakobsson H."/>
            <person name="Busquets A."/>
            <person name="Gomila M."/>
            <person name="Pineiro-Iglesias B."/>
            <person name="Bennasar-Figueras A."/>
            <person name="Seeger M."/>
            <person name="Moore E."/>
        </authorList>
    </citation>
    <scope>NUCLEOTIDE SEQUENCE [LARGE SCALE GENOMIC DNA]</scope>
    <source>
        <strain evidence="1 2">CCUG 70868</strain>
    </source>
</reference>
<dbReference type="EMBL" id="PRDG01000007">
    <property type="protein sequence ID" value="MBP2624310.1"/>
    <property type="molecule type" value="Genomic_DNA"/>
</dbReference>
<gene>
    <name evidence="1" type="ORF">C4K46_10305</name>
</gene>
<evidence type="ECO:0008006" key="3">
    <source>
        <dbReference type="Google" id="ProtNLM"/>
    </source>
</evidence>
<name>A0ABS5B675_9STRE</name>
<dbReference type="Proteomes" id="UP001519296">
    <property type="component" value="Unassembled WGS sequence"/>
</dbReference>
<dbReference type="RefSeq" id="WP_209629172.1">
    <property type="nucleotide sequence ID" value="NZ_PRDG01000007.1"/>
</dbReference>
<accession>A0ABS5B675</accession>
<evidence type="ECO:0000313" key="1">
    <source>
        <dbReference type="EMBL" id="MBP2624310.1"/>
    </source>
</evidence>
<organism evidence="1 2">
    <name type="scientific">Streptococcus oricebi</name>
    <dbReference type="NCBI Taxonomy" id="1547447"/>
    <lineage>
        <taxon>Bacteria</taxon>
        <taxon>Bacillati</taxon>
        <taxon>Bacillota</taxon>
        <taxon>Bacilli</taxon>
        <taxon>Lactobacillales</taxon>
        <taxon>Streptococcaceae</taxon>
        <taxon>Streptococcus</taxon>
    </lineage>
</organism>
<sequence>MSLHEDIGDFLSGAVDTYTKIEKDLERSLIQQVFAPVKLRQASHIASNLEEKITKTATSTKGSLVTVSSQLDTAIRGTWSTKIQETIEKKSSAYDEI</sequence>